<dbReference type="Pfam" id="PF00694">
    <property type="entry name" value="Aconitase_C"/>
    <property type="match status" value="1"/>
</dbReference>
<dbReference type="GO" id="GO:0046872">
    <property type="term" value="F:metal ion binding"/>
    <property type="evidence" value="ECO:0007669"/>
    <property type="project" value="UniProtKB-KW"/>
</dbReference>
<dbReference type="InterPro" id="IPR036008">
    <property type="entry name" value="Aconitase_4Fe-4S_dom"/>
</dbReference>
<protein>
    <recommendedName>
        <fullName evidence="6">3-isopropylmalate dehydratase</fullName>
        <ecNumber evidence="5">4.2.1.33</ecNumber>
    </recommendedName>
    <alternativeName>
        <fullName evidence="15">Alpha-IPM isomerase</fullName>
    </alternativeName>
    <alternativeName>
        <fullName evidence="16">Isopropylmalate isomerase</fullName>
    </alternativeName>
</protein>
<dbReference type="AlphaFoldDB" id="A0A812LI81"/>
<evidence type="ECO:0000256" key="6">
    <source>
        <dbReference type="ARBA" id="ARBA00014371"/>
    </source>
</evidence>
<evidence type="ECO:0000259" key="18">
    <source>
        <dbReference type="Pfam" id="PF00694"/>
    </source>
</evidence>
<dbReference type="NCBIfam" id="TIGR00171">
    <property type="entry name" value="leuD"/>
    <property type="match status" value="1"/>
</dbReference>
<keyword evidence="9" id="KW-0028">Amino-acid biosynthesis</keyword>
<dbReference type="InterPro" id="IPR018136">
    <property type="entry name" value="Aconitase_4Fe-4S_BS"/>
</dbReference>
<evidence type="ECO:0000256" key="3">
    <source>
        <dbReference type="ARBA" id="ARBA00002695"/>
    </source>
</evidence>
<dbReference type="GO" id="GO:0009316">
    <property type="term" value="C:3-isopropylmalate dehydratase complex"/>
    <property type="evidence" value="ECO:0007669"/>
    <property type="project" value="InterPro"/>
</dbReference>
<dbReference type="PANTHER" id="PTHR43822">
    <property type="entry name" value="HOMOACONITASE, MITOCHONDRIAL-RELATED"/>
    <property type="match status" value="1"/>
</dbReference>
<keyword evidence="8" id="KW-0004">4Fe-4S</keyword>
<dbReference type="InterPro" id="IPR001030">
    <property type="entry name" value="Acoase/IPM_deHydtase_lsu_aba"/>
</dbReference>
<evidence type="ECO:0000256" key="1">
    <source>
        <dbReference type="ARBA" id="ARBA00000491"/>
    </source>
</evidence>
<dbReference type="SUPFAM" id="SSF53335">
    <property type="entry name" value="S-adenosyl-L-methionine-dependent methyltransferases"/>
    <property type="match status" value="1"/>
</dbReference>
<accession>A0A812LI81</accession>
<evidence type="ECO:0000256" key="16">
    <source>
        <dbReference type="ARBA" id="ARBA00033368"/>
    </source>
</evidence>
<dbReference type="CDD" id="cd01577">
    <property type="entry name" value="IPMI_Swivel"/>
    <property type="match status" value="1"/>
</dbReference>
<evidence type="ECO:0000256" key="14">
    <source>
        <dbReference type="ARBA" id="ARBA00023304"/>
    </source>
</evidence>
<keyword evidence="11" id="KW-0408">Iron</keyword>
<dbReference type="EMBL" id="CAJNJA010009167">
    <property type="protein sequence ID" value="CAE7243869.1"/>
    <property type="molecule type" value="Genomic_DNA"/>
</dbReference>
<evidence type="ECO:0000256" key="11">
    <source>
        <dbReference type="ARBA" id="ARBA00023004"/>
    </source>
</evidence>
<dbReference type="InterPro" id="IPR040442">
    <property type="entry name" value="Pyrv_kinase-like_dom_sf"/>
</dbReference>
<dbReference type="InterPro" id="IPR004431">
    <property type="entry name" value="3-IsopropMal_deHydase_ssu"/>
</dbReference>
<dbReference type="InterPro" id="IPR029063">
    <property type="entry name" value="SAM-dependent_MTases_sf"/>
</dbReference>
<dbReference type="InterPro" id="IPR033940">
    <property type="entry name" value="IPMI_Swivel"/>
</dbReference>
<dbReference type="InterPro" id="IPR000573">
    <property type="entry name" value="AconitaseA/IPMdHydase_ssu_swvl"/>
</dbReference>
<dbReference type="InterPro" id="IPR015931">
    <property type="entry name" value="Acnase/IPM_dHydase_lsu_aba_1/3"/>
</dbReference>
<evidence type="ECO:0000256" key="13">
    <source>
        <dbReference type="ARBA" id="ARBA00023239"/>
    </source>
</evidence>
<dbReference type="Gene3D" id="3.30.499.10">
    <property type="entry name" value="Aconitase, domain 3"/>
    <property type="match status" value="2"/>
</dbReference>
<dbReference type="GO" id="GO:0003861">
    <property type="term" value="F:3-isopropylmalate dehydratase activity"/>
    <property type="evidence" value="ECO:0007669"/>
    <property type="project" value="UniProtKB-EC"/>
</dbReference>
<evidence type="ECO:0000256" key="12">
    <source>
        <dbReference type="ARBA" id="ARBA00023014"/>
    </source>
</evidence>
<dbReference type="InterPro" id="IPR015813">
    <property type="entry name" value="Pyrv/PenolPyrv_kinase-like_dom"/>
</dbReference>
<evidence type="ECO:0000259" key="17">
    <source>
        <dbReference type="Pfam" id="PF00330"/>
    </source>
</evidence>
<dbReference type="SUPFAM" id="SSF53732">
    <property type="entry name" value="Aconitase iron-sulfur domain"/>
    <property type="match status" value="1"/>
</dbReference>
<evidence type="ECO:0000256" key="15">
    <source>
        <dbReference type="ARBA" id="ARBA00031631"/>
    </source>
</evidence>
<dbReference type="PANTHER" id="PTHR43822:SF9">
    <property type="entry name" value="3-ISOPROPYLMALATE DEHYDRATASE"/>
    <property type="match status" value="1"/>
</dbReference>
<dbReference type="NCBIfam" id="NF009116">
    <property type="entry name" value="PRK12466.1"/>
    <property type="match status" value="1"/>
</dbReference>
<evidence type="ECO:0000256" key="8">
    <source>
        <dbReference type="ARBA" id="ARBA00022485"/>
    </source>
</evidence>
<dbReference type="SUPFAM" id="SSF51621">
    <property type="entry name" value="Phosphoenolpyruvate/pyruvate domain"/>
    <property type="match status" value="1"/>
</dbReference>
<dbReference type="InterPro" id="IPR050067">
    <property type="entry name" value="IPM_dehydratase_rel_enz"/>
</dbReference>
<dbReference type="GO" id="GO:0051539">
    <property type="term" value="F:4 iron, 4 sulfur cluster binding"/>
    <property type="evidence" value="ECO:0007669"/>
    <property type="project" value="UniProtKB-KW"/>
</dbReference>
<feature type="domain" description="Aconitase A/isopropylmalate dehydratase small subunit swivel" evidence="18">
    <location>
        <begin position="821"/>
        <end position="876"/>
    </location>
</feature>
<reference evidence="19" key="1">
    <citation type="submission" date="2021-02" db="EMBL/GenBank/DDBJ databases">
        <authorList>
            <person name="Dougan E. K."/>
            <person name="Rhodes N."/>
            <person name="Thang M."/>
            <person name="Chan C."/>
        </authorList>
    </citation>
    <scope>NUCLEOTIDE SEQUENCE</scope>
</reference>
<evidence type="ECO:0000256" key="5">
    <source>
        <dbReference type="ARBA" id="ARBA00011998"/>
    </source>
</evidence>
<dbReference type="NCBIfam" id="NF004016">
    <property type="entry name" value="PRK05478.1"/>
    <property type="match status" value="1"/>
</dbReference>
<dbReference type="InterPro" id="IPR015928">
    <property type="entry name" value="Aconitase/3IPM_dehydase_swvl"/>
</dbReference>
<name>A0A812LI81_9DINO</name>
<keyword evidence="10" id="KW-0479">Metal-binding</keyword>
<dbReference type="PROSITE" id="PS01244">
    <property type="entry name" value="ACONITASE_2"/>
    <property type="match status" value="1"/>
</dbReference>
<dbReference type="OrthoDB" id="429143at2759"/>
<comment type="pathway">
    <text evidence="4">Amino-acid biosynthesis; L-leucine biosynthesis; L-leucine from 3-methyl-2-oxobutanoate: step 2/4.</text>
</comment>
<dbReference type="GO" id="GO:0009098">
    <property type="term" value="P:L-leucine biosynthetic process"/>
    <property type="evidence" value="ECO:0007669"/>
    <property type="project" value="UniProtKB-UniPathway"/>
</dbReference>
<dbReference type="Gene3D" id="3.20.19.10">
    <property type="entry name" value="Aconitase, domain 4"/>
    <property type="match status" value="1"/>
</dbReference>
<sequence>LRRRIAAAPDRGPLIAPGVYDAMGAAAAEAAGFEAAYLSGASIAYSRLGGPDLGLIALPELVETVALIRERTDLPLVVDADNGFGNALNVRRTLRRLERAGASAVQLEDQSFPKRCGHLADKSLIEPAEMVGKIRAAVDSRQDPDLTLIIRTDAVAVEGFDAAMARAEAYLEAGADVLFVEAPQDEAQLAAVPRRFAGRVPTLANMVEGGRTPNRTAQALGELGFSIVIFPGGLARAVVQTMQAYFASLRQHGSNAPFRERMLDFQGINDFVRTPEVLAWAARFEGQPDAGEAHAPESDAGAEPAAREVWERHVVERDAEGNELLYVDRHLAHEGSFHAFGKLAGRDLPVARPDLTLLIADHYAPTRGRDRPIADPEVARVSRLLEENAARFGLDLIGLQDPRQGIVHVVGPELGFTLPGLTIVCGDSHTSTHGAFGAVAFGIGASEVAHVLATQCLWQRRPKPMRVRFVGQPRASVGAKDLVLAMIAQIGADGGSGHALEYVGSAVERLSMAGRMTLCNLSIESGARFGLIAPDATTFAYVTGRPLAPRGALLERALADWRGLASDPDAPFAAEVTVEVDGLGPMVTWGTSPEQAAPVAGRVPDPASLPTAARREAAAKALAYMDLQPGQALDGLAIDRVFIGSCTNARLEDLREAAAAIGGRRAQVPALVSPGSRAVKRAAEREGLDAVFRAAGFEWADSGCSMCVGMNGDLVPPGARCASTANRNFPGRQGPGSRTHLVSPAMAALAAVLESPAVVLLRGNVDTDQIIPARFLRKPREGTAGYAPYLFADLDDAPAGLRGEERGDGCDGEEAGGEAAPEILIAGRNFGCGSSREGAVYALVDAGYRAVVAESFGDIFRANAARNGLLCVQLAPEEVGALAAAAAEAPAARLTVDLPAQSVAAPGLAAYHFAIDGFSKKLLRAGYDELDLTLSLAGAIADFSAAAEAARPWLRPETTGAMGPLARVRRSQVALGRNGALVGPFFEELDYRPTPIGALSLRRRRELSLDVEVYEIKLGEAFLMSSLFTASEVALARLGLAALTPRGGACDVVVGGLGLGYTAQAVLQAPEVASLLVVEALEPVIDWHREGLLPLGRELCADPRCRFVAGDFFALAAGAEGFDPTAPGRRVDAVLVDIDHTPDFLLDTGHADFYRPAGLTRLAAHLRPGGVFGLWSNAPPEPAFTARLADVFATAWAEPVRFANPLQAGREVTQTVYLARTAAEAAPGTAQGTAQGTA</sequence>
<organism evidence="19 20">
    <name type="scientific">Symbiodinium necroappetens</name>
    <dbReference type="NCBI Taxonomy" id="1628268"/>
    <lineage>
        <taxon>Eukaryota</taxon>
        <taxon>Sar</taxon>
        <taxon>Alveolata</taxon>
        <taxon>Dinophyceae</taxon>
        <taxon>Suessiales</taxon>
        <taxon>Symbiodiniaceae</taxon>
        <taxon>Symbiodinium</taxon>
    </lineage>
</organism>
<dbReference type="InterPro" id="IPR018523">
    <property type="entry name" value="Isocitrate_lyase_ph_CS"/>
</dbReference>
<dbReference type="SUPFAM" id="SSF52016">
    <property type="entry name" value="LeuD/IlvD-like"/>
    <property type="match status" value="1"/>
</dbReference>
<dbReference type="Gene3D" id="3.40.50.150">
    <property type="entry name" value="Vaccinia Virus protein VP39"/>
    <property type="match status" value="1"/>
</dbReference>
<dbReference type="InterPro" id="IPR039556">
    <property type="entry name" value="ICL/PEPM"/>
</dbReference>
<dbReference type="NCBIfam" id="TIGR00170">
    <property type="entry name" value="leuC"/>
    <property type="match status" value="1"/>
</dbReference>
<keyword evidence="7" id="KW-0432">Leucine biosynthesis</keyword>
<dbReference type="CDD" id="cd00377">
    <property type="entry name" value="ICL_PEPM"/>
    <property type="match status" value="1"/>
</dbReference>
<dbReference type="PROSITE" id="PS00450">
    <property type="entry name" value="ACONITASE_1"/>
    <property type="match status" value="1"/>
</dbReference>
<evidence type="ECO:0000256" key="4">
    <source>
        <dbReference type="ARBA" id="ARBA00004729"/>
    </source>
</evidence>
<dbReference type="Pfam" id="PF00330">
    <property type="entry name" value="Aconitase"/>
    <property type="match status" value="1"/>
</dbReference>
<dbReference type="Proteomes" id="UP000601435">
    <property type="component" value="Unassembled WGS sequence"/>
</dbReference>
<feature type="non-terminal residue" evidence="19">
    <location>
        <position position="1"/>
    </location>
</feature>
<evidence type="ECO:0000313" key="20">
    <source>
        <dbReference type="Proteomes" id="UP000601435"/>
    </source>
</evidence>
<keyword evidence="20" id="KW-1185">Reference proteome</keyword>
<comment type="cofactor">
    <cofactor evidence="2">
        <name>[4Fe-4S] cluster</name>
        <dbReference type="ChEBI" id="CHEBI:49883"/>
    </cofactor>
</comment>
<keyword evidence="13" id="KW-0456">Lyase</keyword>
<keyword evidence="12" id="KW-0411">Iron-sulfur</keyword>
<comment type="catalytic activity">
    <reaction evidence="1">
        <text>(2R,3S)-3-isopropylmalate = (2S)-2-isopropylmalate</text>
        <dbReference type="Rhea" id="RHEA:32287"/>
        <dbReference type="ChEBI" id="CHEBI:1178"/>
        <dbReference type="ChEBI" id="CHEBI:35121"/>
        <dbReference type="EC" id="4.2.1.33"/>
    </reaction>
</comment>
<comment type="caution">
    <text evidence="19">The sequence shown here is derived from an EMBL/GenBank/DDBJ whole genome shotgun (WGS) entry which is preliminary data.</text>
</comment>
<evidence type="ECO:0000313" key="19">
    <source>
        <dbReference type="EMBL" id="CAE7243869.1"/>
    </source>
</evidence>
<dbReference type="Gene3D" id="3.20.20.60">
    <property type="entry name" value="Phosphoenolpyruvate-binding domains"/>
    <property type="match status" value="1"/>
</dbReference>
<dbReference type="Pfam" id="PF13714">
    <property type="entry name" value="PEP_mutase"/>
    <property type="match status" value="1"/>
</dbReference>
<dbReference type="InterPro" id="IPR004430">
    <property type="entry name" value="3-IsopropMal_deHydase_lsu"/>
</dbReference>
<evidence type="ECO:0000256" key="10">
    <source>
        <dbReference type="ARBA" id="ARBA00022723"/>
    </source>
</evidence>
<gene>
    <name evidence="19" type="primary">leuC</name>
    <name evidence="19" type="ORF">SNEC2469_LOCUS4621</name>
</gene>
<dbReference type="UniPathway" id="UPA00048">
    <property type="reaction ID" value="UER00071"/>
</dbReference>
<evidence type="ECO:0000256" key="7">
    <source>
        <dbReference type="ARBA" id="ARBA00022430"/>
    </source>
</evidence>
<comment type="function">
    <text evidence="3">Catalyzes the isomerization between 2-isopropylmalate and 3-isopropylmalate, via the formation of 2-isopropylmaleate.</text>
</comment>
<feature type="domain" description="Aconitase/3-isopropylmalate dehydratase large subunit alpha/beta/alpha" evidence="17">
    <location>
        <begin position="308"/>
        <end position="752"/>
    </location>
</feature>
<dbReference type="PRINTS" id="PR00415">
    <property type="entry name" value="ACONITASE"/>
</dbReference>
<keyword evidence="14" id="KW-0100">Branched-chain amino acid biosynthesis</keyword>
<dbReference type="PROSITE" id="PS00161">
    <property type="entry name" value="ISOCITRATE_LYASE"/>
    <property type="match status" value="1"/>
</dbReference>
<evidence type="ECO:0000256" key="9">
    <source>
        <dbReference type="ARBA" id="ARBA00022605"/>
    </source>
</evidence>
<proteinExistence type="predicted"/>
<evidence type="ECO:0000256" key="2">
    <source>
        <dbReference type="ARBA" id="ARBA00001966"/>
    </source>
</evidence>
<dbReference type="EC" id="4.2.1.33" evidence="5"/>